<keyword evidence="1" id="KW-0175">Coiled coil</keyword>
<proteinExistence type="predicted"/>
<feature type="coiled-coil region" evidence="1">
    <location>
        <begin position="23"/>
        <end position="123"/>
    </location>
</feature>
<dbReference type="Proteomes" id="UP001302806">
    <property type="component" value="Chromosome"/>
</dbReference>
<dbReference type="Proteomes" id="UP001303407">
    <property type="component" value="Chromosome"/>
</dbReference>
<evidence type="ECO:0000313" key="4">
    <source>
        <dbReference type="Proteomes" id="UP001302806"/>
    </source>
</evidence>
<evidence type="ECO:0000313" key="5">
    <source>
        <dbReference type="Proteomes" id="UP001303407"/>
    </source>
</evidence>
<dbReference type="PROSITE" id="PS51257">
    <property type="entry name" value="PROKAR_LIPOPROTEIN"/>
    <property type="match status" value="1"/>
</dbReference>
<protein>
    <submittedName>
        <fullName evidence="3">Uncharacterized protein</fullName>
    </submittedName>
</protein>
<gene>
    <name evidence="3" type="ORF">RHP49_02280</name>
    <name evidence="2" type="ORF">RHP51_11235</name>
</gene>
<keyword evidence="5" id="KW-1185">Reference proteome</keyword>
<dbReference type="Gene3D" id="1.20.120.20">
    <property type="entry name" value="Apolipoprotein"/>
    <property type="match status" value="1"/>
</dbReference>
<evidence type="ECO:0000313" key="2">
    <source>
        <dbReference type="EMBL" id="WNH07770.1"/>
    </source>
</evidence>
<name>A0ABY9Y5G0_9FLAO</name>
<accession>A0ABY9Y5G0</accession>
<dbReference type="RefSeq" id="WP_415863066.1">
    <property type="nucleotide sequence ID" value="NZ_CP134536.1"/>
</dbReference>
<dbReference type="EMBL" id="CP134537">
    <property type="protein sequence ID" value="WNH07770.1"/>
    <property type="molecule type" value="Genomic_DNA"/>
</dbReference>
<sequence length="166" mass="19581">MKTRIIFLTITVFMAGILLTGCGEKSKQDAKEVKEDLKELNKDLKQGAKDTAEEIKIAVNNEWQKFKTASESAIENTEKEIKDLREKISKTNKKEREKFTKQLDELEQRNIILKDKLNVRTRKFKENMIEFNEKAKDSEKEFEREFDRDMQELSNALKDLFKDNVD</sequence>
<evidence type="ECO:0000256" key="1">
    <source>
        <dbReference type="SAM" id="Coils"/>
    </source>
</evidence>
<dbReference type="SUPFAM" id="SSF58113">
    <property type="entry name" value="Apolipoprotein A-I"/>
    <property type="match status" value="1"/>
</dbReference>
<evidence type="ECO:0000313" key="3">
    <source>
        <dbReference type="EMBL" id="WNH13088.1"/>
    </source>
</evidence>
<dbReference type="EMBL" id="CP134536">
    <property type="protein sequence ID" value="WNH13088.1"/>
    <property type="molecule type" value="Genomic_DNA"/>
</dbReference>
<reference evidence="4 5" key="1">
    <citation type="submission" date="2023-09" db="EMBL/GenBank/DDBJ databases">
        <title>Thalassobella suaedae gen. nov., sp. nov., a marine bacterium of the family Flavobacteriaceae isolated from a halophyte Suaeda japonica.</title>
        <authorList>
            <person name="Lee S.Y."/>
            <person name="Hwang C.Y."/>
        </authorList>
    </citation>
    <scope>NUCLEOTIDE SEQUENCE [LARGE SCALE GENOMIC DNA]</scope>
    <source>
        <strain evidence="3 5">HL-DH10</strain>
        <strain evidence="2 4">HL-DH14</strain>
    </source>
</reference>
<organism evidence="3 5">
    <name type="scientific">Thalassobellus suaedae</name>
    <dbReference type="NCBI Taxonomy" id="3074124"/>
    <lineage>
        <taxon>Bacteria</taxon>
        <taxon>Pseudomonadati</taxon>
        <taxon>Bacteroidota</taxon>
        <taxon>Flavobacteriia</taxon>
        <taxon>Flavobacteriales</taxon>
        <taxon>Flavobacteriaceae</taxon>
        <taxon>Thalassobellus</taxon>
    </lineage>
</organism>